<evidence type="ECO:0000313" key="2">
    <source>
        <dbReference type="Proteomes" id="UP000054870"/>
    </source>
</evidence>
<evidence type="ECO:0000313" key="1">
    <source>
        <dbReference type="EMBL" id="SAK81977.1"/>
    </source>
</evidence>
<comment type="caution">
    <text evidence="1">The sequence shown here is derived from an EMBL/GenBank/DDBJ whole genome shotgun (WGS) entry which is preliminary data.</text>
</comment>
<dbReference type="EMBL" id="FCOF02000031">
    <property type="protein sequence ID" value="SAK81977.1"/>
    <property type="molecule type" value="Genomic_DNA"/>
</dbReference>
<keyword evidence="2" id="KW-1185">Reference proteome</keyword>
<gene>
    <name evidence="1" type="ORF">AWB75_05191</name>
</gene>
<name>A0A158CKD4_9BURK</name>
<protein>
    <submittedName>
        <fullName evidence="1">Uncharacterized protein</fullName>
    </submittedName>
</protein>
<reference evidence="1" key="1">
    <citation type="submission" date="2016-01" db="EMBL/GenBank/DDBJ databases">
        <authorList>
            <person name="Peeters C."/>
        </authorList>
    </citation>
    <scope>NUCLEOTIDE SEQUENCE [LARGE SCALE GENOMIC DNA]</scope>
    <source>
        <strain evidence="1">LMG 29318</strain>
    </source>
</reference>
<dbReference type="Proteomes" id="UP000054870">
    <property type="component" value="Unassembled WGS sequence"/>
</dbReference>
<accession>A0A158CKD4</accession>
<proteinExistence type="predicted"/>
<dbReference type="AlphaFoldDB" id="A0A158CKD4"/>
<sequence length="82" mass="9043">MLMFAKSDMRLAARRYSRCGFSFWARAKTFRPAMDSAATSGSITNPALPKKSLPPSVQHLGVLAVSKGAVGCRDQSPRRRMR</sequence>
<organism evidence="1 2">
    <name type="scientific">Caballeronia catudaia</name>
    <dbReference type="NCBI Taxonomy" id="1777136"/>
    <lineage>
        <taxon>Bacteria</taxon>
        <taxon>Pseudomonadati</taxon>
        <taxon>Pseudomonadota</taxon>
        <taxon>Betaproteobacteria</taxon>
        <taxon>Burkholderiales</taxon>
        <taxon>Burkholderiaceae</taxon>
        <taxon>Caballeronia</taxon>
    </lineage>
</organism>
<dbReference type="RefSeq" id="WP_143746500.1">
    <property type="nucleotide sequence ID" value="NZ_FCOF02000031.1"/>
</dbReference>